<evidence type="ECO:0000313" key="2">
    <source>
        <dbReference type="EMBL" id="MVN21124.1"/>
    </source>
</evidence>
<sequence>MASAPLVSIIIPCFNYGKFLSDALDSALAQTYSNWECIVVNDGSTDNSEVIGRKYENSDSRFKYIYQENAGHSAARNTALKASKGKYIQFLDADDMLENEKLNLQVALMEENTAIDLVYSDILGFLDKDPTRKLTPANFFTQPLISGKGEALIANLIPTNFFLPGCVMMRRIIYEKVGTMKASYGFEDWEYFFRIAFEGFSFYHDPREGVRLLSRTHGNNTTHKGMEMIKSKIVVRKEIIKVTNNYLKENKLNLSQDFIQKLQKEHKKLLIADQAVSSLYAKRYFNGIKFLLLDTYYSGKPFHALSNGLRWTYYGLKKAFG</sequence>
<evidence type="ECO:0000313" key="3">
    <source>
        <dbReference type="Proteomes" id="UP000462014"/>
    </source>
</evidence>
<dbReference type="CDD" id="cd00761">
    <property type="entry name" value="Glyco_tranf_GTA_type"/>
    <property type="match status" value="1"/>
</dbReference>
<dbReference type="Gene3D" id="3.90.550.10">
    <property type="entry name" value="Spore Coat Polysaccharide Biosynthesis Protein SpsA, Chain A"/>
    <property type="match status" value="1"/>
</dbReference>
<name>A0A7K1SV14_9SPHI</name>
<proteinExistence type="predicted"/>
<gene>
    <name evidence="2" type="ORF">GO621_06210</name>
</gene>
<dbReference type="InterPro" id="IPR029044">
    <property type="entry name" value="Nucleotide-diphossugar_trans"/>
</dbReference>
<protein>
    <submittedName>
        <fullName evidence="2">Glycosyltransferase</fullName>
    </submittedName>
</protein>
<keyword evidence="3" id="KW-1185">Reference proteome</keyword>
<dbReference type="EMBL" id="WPIK01000004">
    <property type="protein sequence ID" value="MVN21124.1"/>
    <property type="molecule type" value="Genomic_DNA"/>
</dbReference>
<dbReference type="PANTHER" id="PTHR22916:SF3">
    <property type="entry name" value="UDP-GLCNAC:BETAGAL BETA-1,3-N-ACETYLGLUCOSAMINYLTRANSFERASE-LIKE PROTEIN 1"/>
    <property type="match status" value="1"/>
</dbReference>
<dbReference type="PANTHER" id="PTHR22916">
    <property type="entry name" value="GLYCOSYLTRANSFERASE"/>
    <property type="match status" value="1"/>
</dbReference>
<dbReference type="AlphaFoldDB" id="A0A7K1SV14"/>
<keyword evidence="2" id="KW-0808">Transferase</keyword>
<dbReference type="Proteomes" id="UP000462014">
    <property type="component" value="Unassembled WGS sequence"/>
</dbReference>
<feature type="domain" description="Glycosyltransferase 2-like" evidence="1">
    <location>
        <begin position="8"/>
        <end position="177"/>
    </location>
</feature>
<dbReference type="GO" id="GO:0016758">
    <property type="term" value="F:hexosyltransferase activity"/>
    <property type="evidence" value="ECO:0007669"/>
    <property type="project" value="UniProtKB-ARBA"/>
</dbReference>
<reference evidence="2 3" key="1">
    <citation type="submission" date="2019-12" db="EMBL/GenBank/DDBJ databases">
        <title>Mucilaginibacter sp. HMF7410 genome sequencing and assembly.</title>
        <authorList>
            <person name="Kang H."/>
            <person name="Cha I."/>
            <person name="Kim H."/>
            <person name="Joh K."/>
        </authorList>
    </citation>
    <scope>NUCLEOTIDE SEQUENCE [LARGE SCALE GENOMIC DNA]</scope>
    <source>
        <strain evidence="2 3">HMF7410</strain>
    </source>
</reference>
<accession>A0A7K1SV14</accession>
<organism evidence="2 3">
    <name type="scientific">Mucilaginibacter arboris</name>
    <dbReference type="NCBI Taxonomy" id="2682090"/>
    <lineage>
        <taxon>Bacteria</taxon>
        <taxon>Pseudomonadati</taxon>
        <taxon>Bacteroidota</taxon>
        <taxon>Sphingobacteriia</taxon>
        <taxon>Sphingobacteriales</taxon>
        <taxon>Sphingobacteriaceae</taxon>
        <taxon>Mucilaginibacter</taxon>
    </lineage>
</organism>
<dbReference type="RefSeq" id="WP_157565194.1">
    <property type="nucleotide sequence ID" value="NZ_WPIK01000004.1"/>
</dbReference>
<dbReference type="InterPro" id="IPR001173">
    <property type="entry name" value="Glyco_trans_2-like"/>
</dbReference>
<evidence type="ECO:0000259" key="1">
    <source>
        <dbReference type="Pfam" id="PF00535"/>
    </source>
</evidence>
<dbReference type="Pfam" id="PF00535">
    <property type="entry name" value="Glycos_transf_2"/>
    <property type="match status" value="1"/>
</dbReference>
<comment type="caution">
    <text evidence="2">The sequence shown here is derived from an EMBL/GenBank/DDBJ whole genome shotgun (WGS) entry which is preliminary data.</text>
</comment>
<dbReference type="SUPFAM" id="SSF53448">
    <property type="entry name" value="Nucleotide-diphospho-sugar transferases"/>
    <property type="match status" value="1"/>
</dbReference>